<feature type="region of interest" description="Disordered" evidence="4">
    <location>
        <begin position="371"/>
        <end position="402"/>
    </location>
</feature>
<comment type="similarity">
    <text evidence="1">Belongs to the peptidase C48 family.</text>
</comment>
<evidence type="ECO:0000259" key="5">
    <source>
        <dbReference type="Pfam" id="PF02902"/>
    </source>
</evidence>
<dbReference type="InterPro" id="IPR003653">
    <property type="entry name" value="Peptidase_C48_C"/>
</dbReference>
<organism evidence="6 7">
    <name type="scientific">Phyllosticta citriasiana</name>
    <dbReference type="NCBI Taxonomy" id="595635"/>
    <lineage>
        <taxon>Eukaryota</taxon>
        <taxon>Fungi</taxon>
        <taxon>Dikarya</taxon>
        <taxon>Ascomycota</taxon>
        <taxon>Pezizomycotina</taxon>
        <taxon>Dothideomycetes</taxon>
        <taxon>Dothideomycetes incertae sedis</taxon>
        <taxon>Botryosphaeriales</taxon>
        <taxon>Phyllostictaceae</taxon>
        <taxon>Phyllosticta</taxon>
    </lineage>
</organism>
<feature type="compositionally biased region" description="Basic and acidic residues" evidence="4">
    <location>
        <begin position="373"/>
        <end position="383"/>
    </location>
</feature>
<feature type="region of interest" description="Disordered" evidence="4">
    <location>
        <begin position="341"/>
        <end position="360"/>
    </location>
</feature>
<feature type="compositionally biased region" description="Basic and acidic residues" evidence="4">
    <location>
        <begin position="22"/>
        <end position="34"/>
    </location>
</feature>
<dbReference type="InterPro" id="IPR038765">
    <property type="entry name" value="Papain-like_cys_pep_sf"/>
</dbReference>
<dbReference type="Gene3D" id="3.40.395.10">
    <property type="entry name" value="Adenoviral Proteinase, Chain A"/>
    <property type="match status" value="1"/>
</dbReference>
<feature type="region of interest" description="Disordered" evidence="4">
    <location>
        <begin position="174"/>
        <end position="329"/>
    </location>
</feature>
<evidence type="ECO:0000313" key="6">
    <source>
        <dbReference type="EMBL" id="KAK7508800.1"/>
    </source>
</evidence>
<evidence type="ECO:0000256" key="3">
    <source>
        <dbReference type="ARBA" id="ARBA00022801"/>
    </source>
</evidence>
<feature type="compositionally biased region" description="Polar residues" evidence="4">
    <location>
        <begin position="219"/>
        <end position="252"/>
    </location>
</feature>
<feature type="domain" description="Ubiquitin-like protease family profile" evidence="5">
    <location>
        <begin position="456"/>
        <end position="541"/>
    </location>
</feature>
<evidence type="ECO:0000256" key="2">
    <source>
        <dbReference type="ARBA" id="ARBA00022670"/>
    </source>
</evidence>
<keyword evidence="3" id="KW-0378">Hydrolase</keyword>
<dbReference type="Proteomes" id="UP001363622">
    <property type="component" value="Unassembled WGS sequence"/>
</dbReference>
<accession>A0ABR1KAT1</accession>
<sequence>MVRVARKPSVSREPEVSALDQLTHDRGETGHDTPDSEDQSNCDTRRDTSDSDDQSASDSDSDSDGDDDDDDDGDNATTIDHPYPNLTKHLEKSRWALDKAAFLEKFDITAYKSRDFLRRLKSWVNGGAYSLDEACRAMEKTRKHRRKGSKQHRWTPMVVTATLEKLHAKGLETNVRILKDRRKRPEKRKPKKADVPDDSNGNAARECTPPVTDTARGANAQSPQPNPRSTSTDRGNETPSAENQRTTTNDGSVKTGGRKRKAPVDAETPPSKRTRAGLRSTAGPTPSQSRRTRSKTTPQRLPNMGIPRPKNRTSSVEHARADLPVSEELGDASMDFDTTEYTFGGEHSPEANGGQEASEATNARIESLLGTDDPAKDEADKPQGTELPAAITTESRDPGASLCSSEWVSASDMEDALTLFAPMHCRFLDSTVVDIDGTKSLPRPRLTINEHHKEAVLPILRNNHHWALAILDLQAMTGKVLDSFSTSTVVPPKVKSALVELGRGLFADQDWIICTAPTAQQPNTNDCGIYAIAAAIYHWYGNGSVLRHLDSALWRATMCSAVRTFRSPPLGEPEMQGALDFEQWLDEEVKTLLASNVEIEQYEDAALAALDKKLSSWMTDVIKEFDAICQRGGGKTLREMLSRSRDAIMQPLQKLEEELRDTEDLRKGFVEVRKTAQKQATTMSSVQNKARLENHGLTEIETCDHEIARLKKQMEGTKASVSAINAAIMTSNDFLRRLNDGVEERREVGNKLKVLNVKVQEELVRRKNQLWNQWDDRVERGLTEG</sequence>
<evidence type="ECO:0000256" key="4">
    <source>
        <dbReference type="SAM" id="MobiDB-lite"/>
    </source>
</evidence>
<dbReference type="SUPFAM" id="SSF54001">
    <property type="entry name" value="Cysteine proteinases"/>
    <property type="match status" value="1"/>
</dbReference>
<keyword evidence="7" id="KW-1185">Reference proteome</keyword>
<protein>
    <recommendedName>
        <fullName evidence="5">Ubiquitin-like protease family profile domain-containing protein</fullName>
    </recommendedName>
</protein>
<evidence type="ECO:0000313" key="7">
    <source>
        <dbReference type="Proteomes" id="UP001363622"/>
    </source>
</evidence>
<feature type="region of interest" description="Disordered" evidence="4">
    <location>
        <begin position="1"/>
        <end position="85"/>
    </location>
</feature>
<reference evidence="6 7" key="1">
    <citation type="submission" date="2024-04" db="EMBL/GenBank/DDBJ databases">
        <title>Phyllosticta paracitricarpa is synonymous to the EU quarantine fungus P. citricarpa based on phylogenomic analyses.</title>
        <authorList>
            <consortium name="Lawrence Berkeley National Laboratory"/>
            <person name="Van Ingen-Buijs V.A."/>
            <person name="Van Westerhoven A.C."/>
            <person name="Haridas S."/>
            <person name="Skiadas P."/>
            <person name="Martin F."/>
            <person name="Groenewald J.Z."/>
            <person name="Crous P.W."/>
            <person name="Seidl M.F."/>
        </authorList>
    </citation>
    <scope>NUCLEOTIDE SEQUENCE [LARGE SCALE GENOMIC DNA]</scope>
    <source>
        <strain evidence="6 7">CBS 123371</strain>
    </source>
</reference>
<dbReference type="EMBL" id="JBBPHU010000025">
    <property type="protein sequence ID" value="KAK7508800.1"/>
    <property type="molecule type" value="Genomic_DNA"/>
</dbReference>
<dbReference type="Pfam" id="PF02902">
    <property type="entry name" value="Peptidase_C48"/>
    <property type="match status" value="1"/>
</dbReference>
<keyword evidence="2" id="KW-0645">Protease</keyword>
<evidence type="ECO:0000256" key="1">
    <source>
        <dbReference type="ARBA" id="ARBA00005234"/>
    </source>
</evidence>
<proteinExistence type="inferred from homology"/>
<name>A0ABR1KAT1_9PEZI</name>
<gene>
    <name evidence="6" type="ORF">IWZ03DRAFT_391179</name>
</gene>
<feature type="compositionally biased region" description="Polar residues" evidence="4">
    <location>
        <begin position="282"/>
        <end position="300"/>
    </location>
</feature>
<feature type="compositionally biased region" description="Basic residues" evidence="4">
    <location>
        <begin position="179"/>
        <end position="191"/>
    </location>
</feature>
<comment type="caution">
    <text evidence="6">The sequence shown here is derived from an EMBL/GenBank/DDBJ whole genome shotgun (WGS) entry which is preliminary data.</text>
</comment>
<feature type="compositionally biased region" description="Acidic residues" evidence="4">
    <location>
        <begin position="50"/>
        <end position="74"/>
    </location>
</feature>